<dbReference type="Pfam" id="PF13884">
    <property type="entry name" value="Peptidase_S74"/>
    <property type="match status" value="1"/>
</dbReference>
<evidence type="ECO:0000256" key="1">
    <source>
        <dbReference type="ARBA" id="ARBA00004328"/>
    </source>
</evidence>
<evidence type="ECO:0000256" key="2">
    <source>
        <dbReference type="ARBA" id="ARBA00022732"/>
    </source>
</evidence>
<evidence type="ECO:0000259" key="3">
    <source>
        <dbReference type="Pfam" id="PF13884"/>
    </source>
</evidence>
<keyword evidence="2" id="KW-1227">Viral tail protein</keyword>
<keyword evidence="2" id="KW-0946">Virion</keyword>
<feature type="domain" description="Peptidase S74" evidence="3">
    <location>
        <begin position="314"/>
        <end position="366"/>
    </location>
</feature>
<sequence>MGKDSGGGSQTVVNKTELPEWVQDAGKKNLAAAYDASANLMGPYQGPRVANMTDGATADIAALQNNVGSTNPAFASAQNTAAGVANYNPAQVQAGQLSNTNLSSYMNPYTQNVIGSGLQAIDMQRQQALNQNGDQAIRAGAFGGSRHGVVEGITNSGAAMQAGTLSSNLMNQNFMQAQNAANTDLNRNLQGQISNQSAGLQGAALNLNAANSMGNLAEQGQNSFLKGLTAALTGQGAIQGQNQAGLDANKQLYQETKNYPLEQLQIPLQALGATPYGQTNTQTGPGPTGNPLMSALGAGSSAVSMIGGLMSIFSDERAKTDVQKVGADPETGLNLYAYRYKGDPKSYPKVVGPMAQEIEKKYPDQVATVGGKKVVNLGFGPMQRAFN</sequence>
<gene>
    <name evidence="4" type="ORF">UFOVP62_13</name>
</gene>
<accession>A0A6J5KTW9</accession>
<dbReference type="InterPro" id="IPR030392">
    <property type="entry name" value="S74_ICA"/>
</dbReference>
<protein>
    <recommendedName>
        <fullName evidence="3">Peptidase S74 domain-containing protein</fullName>
    </recommendedName>
</protein>
<comment type="subcellular location">
    <subcellularLocation>
        <location evidence="1">Virion</location>
    </subcellularLocation>
</comment>
<evidence type="ECO:0000313" key="4">
    <source>
        <dbReference type="EMBL" id="CAB4124575.1"/>
    </source>
</evidence>
<reference evidence="4" key="1">
    <citation type="submission" date="2020-04" db="EMBL/GenBank/DDBJ databases">
        <authorList>
            <person name="Chiriac C."/>
            <person name="Salcher M."/>
            <person name="Ghai R."/>
            <person name="Kavagutti S V."/>
        </authorList>
    </citation>
    <scope>NUCLEOTIDE SEQUENCE</scope>
</reference>
<dbReference type="GO" id="GO:0098015">
    <property type="term" value="C:virus tail"/>
    <property type="evidence" value="ECO:0007669"/>
    <property type="project" value="UniProtKB-KW"/>
</dbReference>
<proteinExistence type="predicted"/>
<organism evidence="4">
    <name type="scientific">uncultured Caudovirales phage</name>
    <dbReference type="NCBI Taxonomy" id="2100421"/>
    <lineage>
        <taxon>Viruses</taxon>
        <taxon>Duplodnaviria</taxon>
        <taxon>Heunggongvirae</taxon>
        <taxon>Uroviricota</taxon>
        <taxon>Caudoviricetes</taxon>
        <taxon>Peduoviridae</taxon>
        <taxon>Maltschvirus</taxon>
        <taxon>Maltschvirus maltsch</taxon>
    </lineage>
</organism>
<name>A0A6J5KTW9_9CAUD</name>
<dbReference type="EMBL" id="LR796182">
    <property type="protein sequence ID" value="CAB4124575.1"/>
    <property type="molecule type" value="Genomic_DNA"/>
</dbReference>